<feature type="transmembrane region" description="Helical" evidence="1">
    <location>
        <begin position="37"/>
        <end position="54"/>
    </location>
</feature>
<gene>
    <name evidence="2" type="ORF">ENS31_14115</name>
</gene>
<dbReference type="NCBIfam" id="TIGR03987">
    <property type="entry name" value="HsmA family protein"/>
    <property type="match status" value="1"/>
</dbReference>
<evidence type="ECO:0000256" key="1">
    <source>
        <dbReference type="SAM" id="Phobius"/>
    </source>
</evidence>
<evidence type="ECO:0000313" key="2">
    <source>
        <dbReference type="EMBL" id="HFI92650.1"/>
    </source>
</evidence>
<protein>
    <submittedName>
        <fullName evidence="2">TIGR03987 family protein</fullName>
    </submittedName>
</protein>
<dbReference type="InterPro" id="IPR023813">
    <property type="entry name" value="HsmA-like"/>
</dbReference>
<keyword evidence="1" id="KW-1133">Transmembrane helix</keyword>
<keyword evidence="1" id="KW-0472">Membrane</keyword>
<dbReference type="AlphaFoldDB" id="A0A7V2ZMI7"/>
<feature type="transmembrane region" description="Helical" evidence="1">
    <location>
        <begin position="6"/>
        <end position="25"/>
    </location>
</feature>
<reference evidence="2" key="1">
    <citation type="journal article" date="2020" name="mSystems">
        <title>Genome- and Community-Level Interaction Insights into Carbon Utilization and Element Cycling Functions of Hydrothermarchaeota in Hydrothermal Sediment.</title>
        <authorList>
            <person name="Zhou Z."/>
            <person name="Liu Y."/>
            <person name="Xu W."/>
            <person name="Pan J."/>
            <person name="Luo Z.H."/>
            <person name="Li M."/>
        </authorList>
    </citation>
    <scope>NUCLEOTIDE SEQUENCE [LARGE SCALE GENOMIC DNA]</scope>
    <source>
        <strain evidence="2">SpSt-479</strain>
    </source>
</reference>
<keyword evidence="1" id="KW-0812">Transmembrane</keyword>
<proteinExistence type="predicted"/>
<name>A0A7V2ZMI7_9BACT</name>
<sequence length="126" mass="14531">MSSLQVLSGVLITAALICYSIGVWAERIAKYLKPWHVIFFWSGFMFDVSGTYTMHLLATGPFDITEPHTLTGQIALWLMFFHAIWATCAIIKKNEIVLRTFHRFSIFVWMVWLIPYFGGMFLGMSK</sequence>
<comment type="caution">
    <text evidence="2">The sequence shown here is derived from an EMBL/GenBank/DDBJ whole genome shotgun (WGS) entry which is preliminary data.</text>
</comment>
<feature type="transmembrane region" description="Helical" evidence="1">
    <location>
        <begin position="74"/>
        <end position="92"/>
    </location>
</feature>
<organism evidence="2">
    <name type="scientific">Ignavibacterium album</name>
    <dbReference type="NCBI Taxonomy" id="591197"/>
    <lineage>
        <taxon>Bacteria</taxon>
        <taxon>Pseudomonadati</taxon>
        <taxon>Ignavibacteriota</taxon>
        <taxon>Ignavibacteria</taxon>
        <taxon>Ignavibacteriales</taxon>
        <taxon>Ignavibacteriaceae</taxon>
        <taxon>Ignavibacterium</taxon>
    </lineage>
</organism>
<accession>A0A7V2ZMI7</accession>
<dbReference type="EMBL" id="DSUJ01000011">
    <property type="protein sequence ID" value="HFI92650.1"/>
    <property type="molecule type" value="Genomic_DNA"/>
</dbReference>
<feature type="transmembrane region" description="Helical" evidence="1">
    <location>
        <begin position="104"/>
        <end position="124"/>
    </location>
</feature>